<reference evidence="2 3" key="1">
    <citation type="submission" date="2017-05" db="EMBL/GenBank/DDBJ databases">
        <authorList>
            <person name="Varghese N."/>
            <person name="Submissions S."/>
        </authorList>
    </citation>
    <scope>NUCLEOTIDE SEQUENCE [LARGE SCALE GENOMIC DNA]</scope>
    <source>
        <strain evidence="2 3">DSM 15360</strain>
    </source>
</reference>
<dbReference type="PIRSF" id="PIRSF000441">
    <property type="entry name" value="CysE"/>
    <property type="match status" value="1"/>
</dbReference>
<protein>
    <recommendedName>
        <fullName evidence="1">Serine acetyltransferase</fullName>
        <ecNumber evidence="1">2.3.1.30</ecNumber>
    </recommendedName>
</protein>
<name>A0ABY1PGT8_9BACT</name>
<comment type="catalytic activity">
    <reaction evidence="1">
        <text>L-serine + acetyl-CoA = O-acetyl-L-serine + CoA</text>
        <dbReference type="Rhea" id="RHEA:24560"/>
        <dbReference type="ChEBI" id="CHEBI:33384"/>
        <dbReference type="ChEBI" id="CHEBI:57287"/>
        <dbReference type="ChEBI" id="CHEBI:57288"/>
        <dbReference type="ChEBI" id="CHEBI:58340"/>
        <dbReference type="EC" id="2.3.1.30"/>
    </reaction>
</comment>
<gene>
    <name evidence="2" type="ORF">SAMN06265367_108183</name>
</gene>
<accession>A0ABY1PGT8</accession>
<dbReference type="SUPFAM" id="SSF51161">
    <property type="entry name" value="Trimeric LpxA-like enzymes"/>
    <property type="match status" value="1"/>
</dbReference>
<evidence type="ECO:0000256" key="1">
    <source>
        <dbReference type="PIRNR" id="PIRNR000441"/>
    </source>
</evidence>
<sequence>MSFVKDYIAFSEHTGSFIKPLLKVHLLCIFFFRISHILYKIKLIPLSRFFWFINRVFFSIDIDPRAKLNGGVVILHGIGVVIGRYVVAEGDFKIYQGATLGGNNGKESWRNGAKFSQPIILGNCVIGINAVVLGPVILNIGVRVGANAVVTKDVPENSVVVSHNRIIYDFKK</sequence>
<dbReference type="EMBL" id="FXUA01000008">
    <property type="protein sequence ID" value="SMP33413.1"/>
    <property type="molecule type" value="Genomic_DNA"/>
</dbReference>
<proteinExistence type="inferred from homology"/>
<dbReference type="InterPro" id="IPR005881">
    <property type="entry name" value="Ser_O-AcTrfase"/>
</dbReference>
<dbReference type="PANTHER" id="PTHR42811">
    <property type="entry name" value="SERINE ACETYLTRANSFERASE"/>
    <property type="match status" value="1"/>
</dbReference>
<dbReference type="RefSeq" id="WP_283414434.1">
    <property type="nucleotide sequence ID" value="NZ_FXUA01000008.1"/>
</dbReference>
<comment type="caution">
    <text evidence="2">The sequence shown here is derived from an EMBL/GenBank/DDBJ whole genome shotgun (WGS) entry which is preliminary data.</text>
</comment>
<dbReference type="Gene3D" id="2.160.10.10">
    <property type="entry name" value="Hexapeptide repeat proteins"/>
    <property type="match status" value="1"/>
</dbReference>
<keyword evidence="1" id="KW-0012">Acyltransferase</keyword>
<dbReference type="EC" id="2.3.1.30" evidence="1"/>
<keyword evidence="3" id="KW-1185">Reference proteome</keyword>
<comment type="similarity">
    <text evidence="1">Belongs to the transferase hexapeptide repeat family.</text>
</comment>
<dbReference type="InterPro" id="IPR011004">
    <property type="entry name" value="Trimer_LpxA-like_sf"/>
</dbReference>
<evidence type="ECO:0000313" key="2">
    <source>
        <dbReference type="EMBL" id="SMP33413.1"/>
    </source>
</evidence>
<evidence type="ECO:0000313" key="3">
    <source>
        <dbReference type="Proteomes" id="UP001157915"/>
    </source>
</evidence>
<dbReference type="Proteomes" id="UP001157915">
    <property type="component" value="Unassembled WGS sequence"/>
</dbReference>
<organism evidence="2 3">
    <name type="scientific">Algoriphagus winogradskyi</name>
    <dbReference type="NCBI Taxonomy" id="237017"/>
    <lineage>
        <taxon>Bacteria</taxon>
        <taxon>Pseudomonadati</taxon>
        <taxon>Bacteroidota</taxon>
        <taxon>Cytophagia</taxon>
        <taxon>Cytophagales</taxon>
        <taxon>Cyclobacteriaceae</taxon>
        <taxon>Algoriphagus</taxon>
    </lineage>
</organism>
<keyword evidence="1" id="KW-0808">Transferase</keyword>